<dbReference type="Pfam" id="PF00353">
    <property type="entry name" value="HemolysinCabind"/>
    <property type="match status" value="2"/>
</dbReference>
<evidence type="ECO:0000256" key="2">
    <source>
        <dbReference type="ARBA" id="ARBA00022525"/>
    </source>
</evidence>
<evidence type="ECO:0000313" key="4">
    <source>
        <dbReference type="EMBL" id="RLJ69170.1"/>
    </source>
</evidence>
<dbReference type="PROSITE" id="PS00330">
    <property type="entry name" value="HEMOLYSIN_CALCIUM"/>
    <property type="match status" value="1"/>
</dbReference>
<dbReference type="EMBL" id="RCCI01000002">
    <property type="protein sequence ID" value="RLJ69170.1"/>
    <property type="molecule type" value="Genomic_DNA"/>
</dbReference>
<dbReference type="InterPro" id="IPR001343">
    <property type="entry name" value="Hemolysn_Ca-bd"/>
</dbReference>
<gene>
    <name evidence="4" type="ORF">DFR35_0008</name>
</gene>
<dbReference type="AlphaFoldDB" id="A0A497XQL0"/>
<dbReference type="PANTHER" id="PTHR38340:SF1">
    <property type="entry name" value="S-LAYER PROTEIN"/>
    <property type="match status" value="1"/>
</dbReference>
<name>A0A497XQL0_9PROT</name>
<dbReference type="InterPro" id="IPR018511">
    <property type="entry name" value="Hemolysin-typ_Ca-bd_CS"/>
</dbReference>
<dbReference type="Proteomes" id="UP000268908">
    <property type="component" value="Unassembled WGS sequence"/>
</dbReference>
<dbReference type="SUPFAM" id="SSF51120">
    <property type="entry name" value="beta-Roll"/>
    <property type="match status" value="1"/>
</dbReference>
<dbReference type="GO" id="GO:0005509">
    <property type="term" value="F:calcium ion binding"/>
    <property type="evidence" value="ECO:0007669"/>
    <property type="project" value="InterPro"/>
</dbReference>
<comment type="subcellular location">
    <subcellularLocation>
        <location evidence="1">Secreted</location>
    </subcellularLocation>
</comment>
<proteinExistence type="predicted"/>
<reference evidence="4 5" key="1">
    <citation type="submission" date="2018-10" db="EMBL/GenBank/DDBJ databases">
        <title>Genomic Encyclopedia of Type Strains, Phase IV (KMG-IV): sequencing the most valuable type-strain genomes for metagenomic binning, comparative biology and taxonomic classification.</title>
        <authorList>
            <person name="Goeker M."/>
        </authorList>
    </citation>
    <scope>NUCLEOTIDE SEQUENCE [LARGE SCALE GENOMIC DNA]</scope>
    <source>
        <strain evidence="4 5">DSM 26916</strain>
    </source>
</reference>
<feature type="non-terminal residue" evidence="4">
    <location>
        <position position="1"/>
    </location>
</feature>
<feature type="compositionally biased region" description="Basic and acidic residues" evidence="3">
    <location>
        <begin position="103"/>
        <end position="114"/>
    </location>
</feature>
<dbReference type="InterPro" id="IPR050557">
    <property type="entry name" value="RTX_toxin/Mannuronan_C5-epim"/>
</dbReference>
<comment type="caution">
    <text evidence="4">The sequence shown here is derived from an EMBL/GenBank/DDBJ whole genome shotgun (WGS) entry which is preliminary data.</text>
</comment>
<keyword evidence="5" id="KW-1185">Reference proteome</keyword>
<dbReference type="GO" id="GO:0005576">
    <property type="term" value="C:extracellular region"/>
    <property type="evidence" value="ECO:0007669"/>
    <property type="project" value="UniProtKB-SubCell"/>
</dbReference>
<keyword evidence="2" id="KW-0964">Secreted</keyword>
<dbReference type="RefSeq" id="WP_428843396.1">
    <property type="nucleotide sequence ID" value="NZ_RCCI01000002.1"/>
</dbReference>
<evidence type="ECO:0000256" key="3">
    <source>
        <dbReference type="SAM" id="MobiDB-lite"/>
    </source>
</evidence>
<organism evidence="4 5">
    <name type="scientific">Sulfurisoma sediminicola</name>
    <dbReference type="NCBI Taxonomy" id="1381557"/>
    <lineage>
        <taxon>Bacteria</taxon>
        <taxon>Pseudomonadati</taxon>
        <taxon>Pseudomonadota</taxon>
        <taxon>Betaproteobacteria</taxon>
        <taxon>Nitrosomonadales</taxon>
        <taxon>Sterolibacteriaceae</taxon>
        <taxon>Sulfurisoma</taxon>
    </lineage>
</organism>
<sequence>LFGGDGADTLYGYGKNDTLFGGAGNDILEGDSSTVAYADHGNDTLFGEDGDDSLQGDGGSDILFGGSGADRLFGDTDDTPVANQGADWLDGSDTGFMGAIGLESRERKSRRWQDGDGMGQMHRPSTSADFCAANDSTERKVA</sequence>
<dbReference type="PRINTS" id="PR00313">
    <property type="entry name" value="CABNDNGRPT"/>
</dbReference>
<dbReference type="Gene3D" id="2.150.10.10">
    <property type="entry name" value="Serralysin-like metalloprotease, C-terminal"/>
    <property type="match status" value="2"/>
</dbReference>
<evidence type="ECO:0000256" key="1">
    <source>
        <dbReference type="ARBA" id="ARBA00004613"/>
    </source>
</evidence>
<evidence type="ECO:0000313" key="5">
    <source>
        <dbReference type="Proteomes" id="UP000268908"/>
    </source>
</evidence>
<feature type="region of interest" description="Disordered" evidence="3">
    <location>
        <begin position="38"/>
        <end position="142"/>
    </location>
</feature>
<dbReference type="PANTHER" id="PTHR38340">
    <property type="entry name" value="S-LAYER PROTEIN"/>
    <property type="match status" value="1"/>
</dbReference>
<dbReference type="InterPro" id="IPR011049">
    <property type="entry name" value="Serralysin-like_metalloprot_C"/>
</dbReference>
<accession>A0A497XQL0</accession>
<protein>
    <submittedName>
        <fullName evidence="4">Hemolysin type calcium-binding protein</fullName>
    </submittedName>
</protein>